<evidence type="ECO:0000313" key="2">
    <source>
        <dbReference type="EMBL" id="CAB0032887.1"/>
    </source>
</evidence>
<keyword evidence="3" id="KW-1185">Reference proteome</keyword>
<sequence>MFSYTRILRRGGSATITCNDRPRIHTYNTQDNAAAVQQCRSRHHRLSCSRDCAALFAFFSLAFPGSSSHFARIAPQEARPSTEHRFNNLNNGVPVADIAVDVSVAMEHYTIDEKHRGYGGSSDQHSTSGDSSEHSSDSYDARQIVLPSQILFALEMFDPYISYSLNAD</sequence>
<protein>
    <submittedName>
        <fullName evidence="2">Uncharacterized protein</fullName>
    </submittedName>
</protein>
<evidence type="ECO:0000313" key="3">
    <source>
        <dbReference type="Proteomes" id="UP000479190"/>
    </source>
</evidence>
<dbReference type="EMBL" id="CADCXV010000692">
    <property type="protein sequence ID" value="CAB0032887.1"/>
    <property type="molecule type" value="Genomic_DNA"/>
</dbReference>
<evidence type="ECO:0000256" key="1">
    <source>
        <dbReference type="SAM" id="MobiDB-lite"/>
    </source>
</evidence>
<accession>A0A6H5I4L0</accession>
<feature type="region of interest" description="Disordered" evidence="1">
    <location>
        <begin position="114"/>
        <end position="138"/>
    </location>
</feature>
<proteinExistence type="predicted"/>
<dbReference type="Proteomes" id="UP000479190">
    <property type="component" value="Unassembled WGS sequence"/>
</dbReference>
<feature type="compositionally biased region" description="Low complexity" evidence="1">
    <location>
        <begin position="121"/>
        <end position="130"/>
    </location>
</feature>
<organism evidence="2 3">
    <name type="scientific">Trichogramma brassicae</name>
    <dbReference type="NCBI Taxonomy" id="86971"/>
    <lineage>
        <taxon>Eukaryota</taxon>
        <taxon>Metazoa</taxon>
        <taxon>Ecdysozoa</taxon>
        <taxon>Arthropoda</taxon>
        <taxon>Hexapoda</taxon>
        <taxon>Insecta</taxon>
        <taxon>Pterygota</taxon>
        <taxon>Neoptera</taxon>
        <taxon>Endopterygota</taxon>
        <taxon>Hymenoptera</taxon>
        <taxon>Apocrita</taxon>
        <taxon>Proctotrupomorpha</taxon>
        <taxon>Chalcidoidea</taxon>
        <taxon>Trichogrammatidae</taxon>
        <taxon>Trichogramma</taxon>
    </lineage>
</organism>
<name>A0A6H5I4L0_9HYME</name>
<gene>
    <name evidence="2" type="ORF">TBRA_LOCUS4811</name>
</gene>
<reference evidence="2 3" key="1">
    <citation type="submission" date="2020-02" db="EMBL/GenBank/DDBJ databases">
        <authorList>
            <person name="Ferguson B K."/>
        </authorList>
    </citation>
    <scope>NUCLEOTIDE SEQUENCE [LARGE SCALE GENOMIC DNA]</scope>
</reference>
<dbReference type="AlphaFoldDB" id="A0A6H5I4L0"/>